<keyword evidence="10" id="KW-0472">Membrane</keyword>
<evidence type="ECO:0000256" key="6">
    <source>
        <dbReference type="ARBA" id="ARBA00022840"/>
    </source>
</evidence>
<dbReference type="GO" id="GO:0008556">
    <property type="term" value="F:P-type potassium transmembrane transporter activity"/>
    <property type="evidence" value="ECO:0007669"/>
    <property type="project" value="InterPro"/>
</dbReference>
<keyword evidence="5" id="KW-0547">Nucleotide-binding</keyword>
<reference evidence="11" key="1">
    <citation type="submission" date="2013-08" db="EMBL/GenBank/DDBJ databases">
        <authorList>
            <person name="Mendez C."/>
            <person name="Richter M."/>
            <person name="Ferrer M."/>
            <person name="Sanchez J."/>
        </authorList>
    </citation>
    <scope>NUCLEOTIDE SEQUENCE</scope>
</reference>
<evidence type="ECO:0000313" key="11">
    <source>
        <dbReference type="EMBL" id="EQD28004.1"/>
    </source>
</evidence>
<sequence>VVGSMLIGQQVTSRDLFQDRPSATVNVVTGKPQPYAADNSGGSNLGPTNAALVASVRASIAALRPLVGTAALPANLVESSGSGLDPEITLQAALVQVPGLSRRTGIPAAQLRALVARNALGPLLGLYGPERVNVLRLNIALLAMERGR</sequence>
<keyword evidence="7" id="KW-0630">Potassium</keyword>
<dbReference type="PANTHER" id="PTHR30042:SF2">
    <property type="entry name" value="POTASSIUM-TRANSPORTING ATPASE KDPC SUBUNIT"/>
    <property type="match status" value="1"/>
</dbReference>
<keyword evidence="2" id="KW-1003">Cell membrane</keyword>
<evidence type="ECO:0000256" key="2">
    <source>
        <dbReference type="ARBA" id="ARBA00022475"/>
    </source>
</evidence>
<evidence type="ECO:0000256" key="5">
    <source>
        <dbReference type="ARBA" id="ARBA00022741"/>
    </source>
</evidence>
<evidence type="ECO:0000256" key="10">
    <source>
        <dbReference type="ARBA" id="ARBA00023136"/>
    </source>
</evidence>
<dbReference type="PANTHER" id="PTHR30042">
    <property type="entry name" value="POTASSIUM-TRANSPORTING ATPASE C CHAIN"/>
    <property type="match status" value="1"/>
</dbReference>
<dbReference type="GO" id="GO:0005524">
    <property type="term" value="F:ATP binding"/>
    <property type="evidence" value="ECO:0007669"/>
    <property type="project" value="UniProtKB-KW"/>
</dbReference>
<evidence type="ECO:0000256" key="9">
    <source>
        <dbReference type="ARBA" id="ARBA00023065"/>
    </source>
</evidence>
<keyword evidence="9" id="KW-0406">Ion transport</keyword>
<dbReference type="GO" id="GO:0016020">
    <property type="term" value="C:membrane"/>
    <property type="evidence" value="ECO:0007669"/>
    <property type="project" value="InterPro"/>
</dbReference>
<keyword evidence="3" id="KW-0633">Potassium transport</keyword>
<keyword evidence="4" id="KW-0812">Transmembrane</keyword>
<dbReference type="AlphaFoldDB" id="T0ZGK3"/>
<keyword evidence="8" id="KW-1133">Transmembrane helix</keyword>
<evidence type="ECO:0000256" key="1">
    <source>
        <dbReference type="ARBA" id="ARBA00022448"/>
    </source>
</evidence>
<keyword evidence="1" id="KW-0813">Transport</keyword>
<feature type="non-terminal residue" evidence="11">
    <location>
        <position position="1"/>
    </location>
</feature>
<proteinExistence type="predicted"/>
<dbReference type="Pfam" id="PF02669">
    <property type="entry name" value="KdpC"/>
    <property type="match status" value="1"/>
</dbReference>
<accession>T0ZGK3</accession>
<reference evidence="11" key="2">
    <citation type="journal article" date="2014" name="ISME J.">
        <title>Microbial stratification in low pH oxic and suboxic macroscopic growths along an acid mine drainage.</title>
        <authorList>
            <person name="Mendez-Garcia C."/>
            <person name="Mesa V."/>
            <person name="Sprenger R.R."/>
            <person name="Richter M."/>
            <person name="Diez M.S."/>
            <person name="Solano J."/>
            <person name="Bargiela R."/>
            <person name="Golyshina O.V."/>
            <person name="Manteca A."/>
            <person name="Ramos J.L."/>
            <person name="Gallego J.R."/>
            <person name="Llorente I."/>
            <person name="Martins Dos Santos V.A."/>
            <person name="Jensen O.N."/>
            <person name="Pelaez A.I."/>
            <person name="Sanchez J."/>
            <person name="Ferrer M."/>
        </authorList>
    </citation>
    <scope>NUCLEOTIDE SEQUENCE</scope>
</reference>
<comment type="caution">
    <text evidence="11">The sequence shown here is derived from an EMBL/GenBank/DDBJ whole genome shotgun (WGS) entry which is preliminary data.</text>
</comment>
<dbReference type="EMBL" id="AUZX01015840">
    <property type="protein sequence ID" value="EQD28004.1"/>
    <property type="molecule type" value="Genomic_DNA"/>
</dbReference>
<dbReference type="InterPro" id="IPR003820">
    <property type="entry name" value="KdpC"/>
</dbReference>
<evidence type="ECO:0000256" key="4">
    <source>
        <dbReference type="ARBA" id="ARBA00022692"/>
    </source>
</evidence>
<evidence type="ECO:0000256" key="7">
    <source>
        <dbReference type="ARBA" id="ARBA00022958"/>
    </source>
</evidence>
<gene>
    <name evidence="11" type="ORF">B1A_21432</name>
</gene>
<evidence type="ECO:0000256" key="8">
    <source>
        <dbReference type="ARBA" id="ARBA00022989"/>
    </source>
</evidence>
<protein>
    <submittedName>
        <fullName evidence="11">Potassium-transporting ATPase, C subunit</fullName>
    </submittedName>
</protein>
<organism evidence="11">
    <name type="scientific">mine drainage metagenome</name>
    <dbReference type="NCBI Taxonomy" id="410659"/>
    <lineage>
        <taxon>unclassified sequences</taxon>
        <taxon>metagenomes</taxon>
        <taxon>ecological metagenomes</taxon>
    </lineage>
</organism>
<keyword evidence="6" id="KW-0067">ATP-binding</keyword>
<evidence type="ECO:0000256" key="3">
    <source>
        <dbReference type="ARBA" id="ARBA00022538"/>
    </source>
</evidence>
<dbReference type="PIRSF" id="PIRSF001296">
    <property type="entry name" value="K_ATPase_KdpC"/>
    <property type="match status" value="1"/>
</dbReference>
<name>T0ZGK3_9ZZZZ</name>